<dbReference type="RefSeq" id="WP_005435266.1">
    <property type="nucleotide sequence ID" value="NZ_JH815516.1"/>
</dbReference>
<dbReference type="NCBIfam" id="NF045672">
    <property type="entry name" value="MCP_gp7_epsi_15"/>
    <property type="match status" value="1"/>
</dbReference>
<name>K1JX28_9BURK</name>
<sequence length="339" mass="37694">MATTTKPNRNPTLADMMDRLDPNGELADIVEVLNETNEMMDDITWVEANNKFSHRTTVRTGLPTVTWRKLNYGVKQSKSTVAQITDTCGMLEAFATVDKKLAEINGMKESWRASEERPFIEAMSQTLQRALIYGDSSKDPEQIMGLAPRFNTKDPKKAPCAVNVIDAGGTGADLTSIWLVGWGPNTVHGLYPENSKAGLSKEDIGEEAALDPDGGEYRVLKTHFGWDVGLSVRDWRYVVRIANIKESLLKSVPPDENSATGHNLYELLVKAVAKVPSLSGARFAFYTNRTIETYLRLQQANSRNVQLNLADVGGRRVLSFDGIPFRRVDVLEFKEAQVK</sequence>
<reference evidence="1 2" key="1">
    <citation type="submission" date="2012-05" db="EMBL/GenBank/DDBJ databases">
        <title>The Genome Sequence of Sutterella wadsworthensis 2_1_59BFAA.</title>
        <authorList>
            <consortium name="The Broad Institute Genome Sequencing Platform"/>
            <person name="Earl A."/>
            <person name="Ward D."/>
            <person name="Feldgarden M."/>
            <person name="Gevers D."/>
            <person name="Daigneault M."/>
            <person name="Strauss J."/>
            <person name="Allen-Vercoe E."/>
            <person name="Walker B."/>
            <person name="Young S.K."/>
            <person name="Zeng Q."/>
            <person name="Gargeya S."/>
            <person name="Fitzgerald M."/>
            <person name="Haas B."/>
            <person name="Abouelleil A."/>
            <person name="Alvarado L."/>
            <person name="Arachchi H.M."/>
            <person name="Berlin A.M."/>
            <person name="Chapman S.B."/>
            <person name="Goldberg J."/>
            <person name="Griggs A."/>
            <person name="Gujja S."/>
            <person name="Hansen M."/>
            <person name="Howarth C."/>
            <person name="Imamovic A."/>
            <person name="Larimer J."/>
            <person name="McCowen C."/>
            <person name="Montmayeur A."/>
            <person name="Murphy C."/>
            <person name="Neiman D."/>
            <person name="Pearson M."/>
            <person name="Priest M."/>
            <person name="Roberts A."/>
            <person name="Saif S."/>
            <person name="Shea T."/>
            <person name="Sisk P."/>
            <person name="Sykes S."/>
            <person name="Wortman J."/>
            <person name="Nusbaum C."/>
            <person name="Birren B."/>
        </authorList>
    </citation>
    <scope>NUCLEOTIDE SEQUENCE [LARGE SCALE GENOMIC DNA]</scope>
    <source>
        <strain evidence="1 2">2_1_59BFAA</strain>
    </source>
</reference>
<dbReference type="Pfam" id="PF20911">
    <property type="entry name" value="GP7"/>
    <property type="match status" value="1"/>
</dbReference>
<dbReference type="AlphaFoldDB" id="K1JX28"/>
<keyword evidence="2" id="KW-1185">Reference proteome</keyword>
<organism evidence="1 2">
    <name type="scientific">Sutterella wadsworthensis 2_1_59BFAA</name>
    <dbReference type="NCBI Taxonomy" id="742823"/>
    <lineage>
        <taxon>Bacteria</taxon>
        <taxon>Pseudomonadati</taxon>
        <taxon>Pseudomonadota</taxon>
        <taxon>Betaproteobacteria</taxon>
        <taxon>Burkholderiales</taxon>
        <taxon>Sutterellaceae</taxon>
        <taxon>Sutterella</taxon>
    </lineage>
</organism>
<dbReference type="HOGENOM" id="CLU_841637_0_0_4"/>
<dbReference type="InterPro" id="IPR048813">
    <property type="entry name" value="GP7-like"/>
</dbReference>
<evidence type="ECO:0008006" key="3">
    <source>
        <dbReference type="Google" id="ProtNLM"/>
    </source>
</evidence>
<evidence type="ECO:0000313" key="2">
    <source>
        <dbReference type="Proteomes" id="UP000005835"/>
    </source>
</evidence>
<dbReference type="Proteomes" id="UP000005835">
    <property type="component" value="Unassembled WGS sequence"/>
</dbReference>
<comment type="caution">
    <text evidence="1">The sequence shown here is derived from an EMBL/GenBank/DDBJ whole genome shotgun (WGS) entry which is preliminary data.</text>
</comment>
<accession>K1JX28</accession>
<gene>
    <name evidence="1" type="ORF">HMPREF9465_01288</name>
</gene>
<dbReference type="eggNOG" id="ENOG502Z83C">
    <property type="taxonomic scope" value="Bacteria"/>
</dbReference>
<proteinExistence type="predicted"/>
<protein>
    <recommendedName>
        <fullName evidence="3">Phage protein</fullName>
    </recommendedName>
</protein>
<evidence type="ECO:0000313" key="1">
    <source>
        <dbReference type="EMBL" id="EKB31183.1"/>
    </source>
</evidence>
<dbReference type="PATRIC" id="fig|742823.3.peg.1272"/>
<dbReference type="EMBL" id="ADMG01000031">
    <property type="protein sequence ID" value="EKB31183.1"/>
    <property type="molecule type" value="Genomic_DNA"/>
</dbReference>
<dbReference type="STRING" id="742823.HMPREF9465_01288"/>